<organism evidence="1">
    <name type="scientific">Oryza meridionalis</name>
    <dbReference type="NCBI Taxonomy" id="40149"/>
    <lineage>
        <taxon>Eukaryota</taxon>
        <taxon>Viridiplantae</taxon>
        <taxon>Streptophyta</taxon>
        <taxon>Embryophyta</taxon>
        <taxon>Tracheophyta</taxon>
        <taxon>Spermatophyta</taxon>
        <taxon>Magnoliopsida</taxon>
        <taxon>Liliopsida</taxon>
        <taxon>Poales</taxon>
        <taxon>Poaceae</taxon>
        <taxon>BOP clade</taxon>
        <taxon>Oryzoideae</taxon>
        <taxon>Oryzeae</taxon>
        <taxon>Oryzinae</taxon>
        <taxon>Oryza</taxon>
    </lineage>
</organism>
<evidence type="ECO:0000313" key="1">
    <source>
        <dbReference type="EnsemblPlants" id="OMERI01G30220.1"/>
    </source>
</evidence>
<dbReference type="Proteomes" id="UP000008021">
    <property type="component" value="Chromosome 1"/>
</dbReference>
<name>A0A0E0C8L5_9ORYZ</name>
<dbReference type="AlphaFoldDB" id="A0A0E0C8L5"/>
<accession>A0A0E0C8L5</accession>
<keyword evidence="2" id="KW-1185">Reference proteome</keyword>
<dbReference type="EnsemblPlants" id="OMERI01G30220.1">
    <property type="protein sequence ID" value="OMERI01G30220.1"/>
    <property type="gene ID" value="OMERI01G30220"/>
</dbReference>
<dbReference type="Gramene" id="OMERI01G30220.1">
    <property type="protein sequence ID" value="OMERI01G30220.1"/>
    <property type="gene ID" value="OMERI01G30220"/>
</dbReference>
<protein>
    <submittedName>
        <fullName evidence="1">Uncharacterized protein</fullName>
    </submittedName>
</protein>
<sequence>MDSCSCRQARRAEGGDLLPRATARGAKWLRVEATASNVTQVNESNLDASQHLAVVEAAAQQLVQ</sequence>
<evidence type="ECO:0000313" key="2">
    <source>
        <dbReference type="Proteomes" id="UP000008021"/>
    </source>
</evidence>
<dbReference type="HOGENOM" id="CLU_2871448_0_0_1"/>
<reference evidence="1" key="1">
    <citation type="submission" date="2015-04" db="UniProtKB">
        <authorList>
            <consortium name="EnsemblPlants"/>
        </authorList>
    </citation>
    <scope>IDENTIFICATION</scope>
</reference>
<reference evidence="1" key="2">
    <citation type="submission" date="2018-05" db="EMBL/GenBank/DDBJ databases">
        <title>OmerRS3 (Oryza meridionalis Reference Sequence Version 3).</title>
        <authorList>
            <person name="Zhang J."/>
            <person name="Kudrna D."/>
            <person name="Lee S."/>
            <person name="Talag J."/>
            <person name="Welchert J."/>
            <person name="Wing R.A."/>
        </authorList>
    </citation>
    <scope>NUCLEOTIDE SEQUENCE [LARGE SCALE GENOMIC DNA]</scope>
    <source>
        <strain evidence="1">cv. OR44</strain>
    </source>
</reference>
<proteinExistence type="predicted"/>